<feature type="compositionally biased region" description="Polar residues" evidence="4">
    <location>
        <begin position="774"/>
        <end position="801"/>
    </location>
</feature>
<feature type="compositionally biased region" description="Polar residues" evidence="4">
    <location>
        <begin position="682"/>
        <end position="692"/>
    </location>
</feature>
<dbReference type="STRING" id="356882.A0A423XA70"/>
<dbReference type="InterPro" id="IPR013083">
    <property type="entry name" value="Znf_RING/FYVE/PHD"/>
</dbReference>
<dbReference type="InterPro" id="IPR011011">
    <property type="entry name" value="Znf_FYVE_PHD"/>
</dbReference>
<organism evidence="6 7">
    <name type="scientific">Cytospora schulzeri</name>
    <dbReference type="NCBI Taxonomy" id="448051"/>
    <lineage>
        <taxon>Eukaryota</taxon>
        <taxon>Fungi</taxon>
        <taxon>Dikarya</taxon>
        <taxon>Ascomycota</taxon>
        <taxon>Pezizomycotina</taxon>
        <taxon>Sordariomycetes</taxon>
        <taxon>Sordariomycetidae</taxon>
        <taxon>Diaporthales</taxon>
        <taxon>Cytosporaceae</taxon>
        <taxon>Cytospora</taxon>
    </lineage>
</organism>
<dbReference type="SUPFAM" id="SSF57903">
    <property type="entry name" value="FYVE/PHD zinc finger"/>
    <property type="match status" value="1"/>
</dbReference>
<evidence type="ECO:0000313" key="6">
    <source>
        <dbReference type="EMBL" id="ROW12817.1"/>
    </source>
</evidence>
<dbReference type="GO" id="GO:0008270">
    <property type="term" value="F:zinc ion binding"/>
    <property type="evidence" value="ECO:0007669"/>
    <property type="project" value="UniProtKB-KW"/>
</dbReference>
<keyword evidence="3" id="KW-0862">Zinc</keyword>
<keyword evidence="7" id="KW-1185">Reference proteome</keyword>
<feature type="domain" description="Zinc finger PHD-type" evidence="5">
    <location>
        <begin position="804"/>
        <end position="853"/>
    </location>
</feature>
<feature type="region of interest" description="Disordered" evidence="4">
    <location>
        <begin position="591"/>
        <end position="726"/>
    </location>
</feature>
<dbReference type="InterPro" id="IPR019786">
    <property type="entry name" value="Zinc_finger_PHD-type_CS"/>
</dbReference>
<name>A0A423XA70_9PEZI</name>
<feature type="compositionally biased region" description="Polar residues" evidence="4">
    <location>
        <begin position="430"/>
        <end position="444"/>
    </location>
</feature>
<evidence type="ECO:0000259" key="5">
    <source>
        <dbReference type="SMART" id="SM00249"/>
    </source>
</evidence>
<evidence type="ECO:0000313" key="7">
    <source>
        <dbReference type="Proteomes" id="UP000283895"/>
    </source>
</evidence>
<feature type="compositionally biased region" description="Low complexity" evidence="4">
    <location>
        <begin position="711"/>
        <end position="725"/>
    </location>
</feature>
<gene>
    <name evidence="6" type="ORF">VMCG_00437</name>
</gene>
<feature type="compositionally biased region" description="Polar residues" evidence="4">
    <location>
        <begin position="351"/>
        <end position="365"/>
    </location>
</feature>
<reference evidence="6 7" key="1">
    <citation type="submission" date="2015-09" db="EMBL/GenBank/DDBJ databases">
        <title>Host preference determinants of Valsa canker pathogens revealed by comparative genomics.</title>
        <authorList>
            <person name="Yin Z."/>
            <person name="Huang L."/>
        </authorList>
    </citation>
    <scope>NUCLEOTIDE SEQUENCE [LARGE SCALE GENOMIC DNA]</scope>
    <source>
        <strain evidence="6 7">03-1</strain>
    </source>
</reference>
<feature type="region of interest" description="Disordered" evidence="4">
    <location>
        <begin position="404"/>
        <end position="579"/>
    </location>
</feature>
<feature type="region of interest" description="Disordered" evidence="4">
    <location>
        <begin position="308"/>
        <end position="365"/>
    </location>
</feature>
<protein>
    <recommendedName>
        <fullName evidence="5">Zinc finger PHD-type domain-containing protein</fullName>
    </recommendedName>
</protein>
<feature type="compositionally biased region" description="Polar residues" evidence="4">
    <location>
        <begin position="61"/>
        <end position="75"/>
    </location>
</feature>
<feature type="compositionally biased region" description="Low complexity" evidence="4">
    <location>
        <begin position="308"/>
        <end position="339"/>
    </location>
</feature>
<feature type="compositionally biased region" description="Low complexity" evidence="4">
    <location>
        <begin position="556"/>
        <end position="578"/>
    </location>
</feature>
<sequence>MSGGDEQATSFGDPNARPPTPPGFSTTAVFSSPLLATPKRNSGQFDEATGWTPRFAEDYSVFNSTPGNLRGTSDTSKVDLASPSPVPPSTGRKRPLSAEGLALEISTHANHFSLTPEKLPPVDAARRLFSSDISNATHKGAISDSNATPKASQLQQSQRSAKKYRGCTSAVAAGKETRPQETQTATPPPSSQGGRKLAPRLETDNMHNQNFGQPDFSSAQTPQQHHIDGTFVSGSPDDVFGYPMGPATTPPIAGARPYWGMNMDTSGMGIDVDLSAAGAELFQTTPTQDPSRRAMGSSDWGRANQMFQQQGMSAQPQQQQEQHRALQQSQSQNIQPNQSAKRERRLAPKTAQMTTPRASQSSQDQRYSFGTFQMSMDDPFSTSPGGVDPGLVFSQMSASSPLKADAMSASMSMSMDPSPQRPTSLAPANLPQSMTSENVETVSKTHMPAGDIRRTGSTGGRGQRKQLDRAIISPTKNSAGRPGLSRSFSESARGGKRTVGANRQALPALAPARPVTVHQPSLPPPAAYQNNQSQLQGPRSTGRRSPLKSSHHHRLSSLTSIPENGANARARQRSATRASVKFVIDENGRARAETVVDEDDPEPLLPISSQQSSYHNPWGGLPDSPDNDGYPSSSDDEPIIIPSRSTSFNYPEPPKSSGSATSIPPIFALRNPMQGRLRSNSDRPSLSSASFRRNSRMDPDSSMADHMDIDQSQQQQPSRPSTGSSLGDAAAELRKVMQAGILKGPPSLNNAQQQQQQQQAVGSGGSSGHRQRFTPGQRSSSSTISEASLPTPSPTHNQNQGHIRCVCNRPEVEVDGAVFLVKCDSCEYLLHGRCVDLPAAQDVPHVYICAFCANTPMRGGRLRYASRNNNNTANLGNGGDDDGMMGPPVSVTAASLSPLAHKSFRSFR</sequence>
<dbReference type="EMBL" id="LKEA01000001">
    <property type="protein sequence ID" value="ROW12817.1"/>
    <property type="molecule type" value="Genomic_DNA"/>
</dbReference>
<evidence type="ECO:0000256" key="4">
    <source>
        <dbReference type="SAM" id="MobiDB-lite"/>
    </source>
</evidence>
<feature type="region of interest" description="Disordered" evidence="4">
    <location>
        <begin position="1"/>
        <end position="29"/>
    </location>
</feature>
<feature type="region of interest" description="Disordered" evidence="4">
    <location>
        <begin position="137"/>
        <end position="230"/>
    </location>
</feature>
<feature type="compositionally biased region" description="Polar residues" evidence="4">
    <location>
        <begin position="206"/>
        <end position="224"/>
    </location>
</feature>
<keyword evidence="2" id="KW-0863">Zinc-finger</keyword>
<dbReference type="Gene3D" id="3.30.40.10">
    <property type="entry name" value="Zinc/RING finger domain, C3HC4 (zinc finger)"/>
    <property type="match status" value="1"/>
</dbReference>
<feature type="compositionally biased region" description="Polar residues" evidence="4">
    <location>
        <begin position="137"/>
        <end position="159"/>
    </location>
</feature>
<comment type="caution">
    <text evidence="6">The sequence shown here is derived from an EMBL/GenBank/DDBJ whole genome shotgun (WGS) entry which is preliminary data.</text>
</comment>
<accession>A0A423XA70</accession>
<keyword evidence="1" id="KW-0479">Metal-binding</keyword>
<dbReference type="OrthoDB" id="419183at2759"/>
<feature type="compositionally biased region" description="Basic and acidic residues" evidence="4">
    <location>
        <begin position="695"/>
        <end position="709"/>
    </location>
</feature>
<dbReference type="PROSITE" id="PS01359">
    <property type="entry name" value="ZF_PHD_1"/>
    <property type="match status" value="1"/>
</dbReference>
<dbReference type="Proteomes" id="UP000283895">
    <property type="component" value="Unassembled WGS sequence"/>
</dbReference>
<feature type="compositionally biased region" description="Basic residues" evidence="4">
    <location>
        <begin position="541"/>
        <end position="555"/>
    </location>
</feature>
<feature type="region of interest" description="Disordered" evidence="4">
    <location>
        <begin position="742"/>
        <end position="801"/>
    </location>
</feature>
<feature type="compositionally biased region" description="Low complexity" evidence="4">
    <location>
        <begin position="404"/>
        <end position="418"/>
    </location>
</feature>
<dbReference type="InterPro" id="IPR001965">
    <property type="entry name" value="Znf_PHD"/>
</dbReference>
<evidence type="ECO:0000256" key="3">
    <source>
        <dbReference type="ARBA" id="ARBA00022833"/>
    </source>
</evidence>
<dbReference type="AlphaFoldDB" id="A0A423XA70"/>
<feature type="region of interest" description="Disordered" evidence="4">
    <location>
        <begin position="59"/>
        <end position="102"/>
    </location>
</feature>
<dbReference type="SMART" id="SM00249">
    <property type="entry name" value="PHD"/>
    <property type="match status" value="1"/>
</dbReference>
<evidence type="ECO:0000256" key="2">
    <source>
        <dbReference type="ARBA" id="ARBA00022771"/>
    </source>
</evidence>
<feature type="compositionally biased region" description="Polar residues" evidence="4">
    <location>
        <begin position="528"/>
        <end position="539"/>
    </location>
</feature>
<evidence type="ECO:0000256" key="1">
    <source>
        <dbReference type="ARBA" id="ARBA00022723"/>
    </source>
</evidence>
<proteinExistence type="predicted"/>